<dbReference type="Pfam" id="PF00069">
    <property type="entry name" value="Pkinase"/>
    <property type="match status" value="1"/>
</dbReference>
<feature type="binding site" evidence="5">
    <location>
        <position position="697"/>
    </location>
    <ligand>
        <name>ATP</name>
        <dbReference type="ChEBI" id="CHEBI:30616"/>
    </ligand>
</feature>
<dbReference type="InterPro" id="IPR045063">
    <property type="entry name" value="Dynamin_N"/>
</dbReference>
<organism evidence="7 8">
    <name type="scientific">Stylophora pistillata</name>
    <name type="common">Smooth cauliflower coral</name>
    <dbReference type="NCBI Taxonomy" id="50429"/>
    <lineage>
        <taxon>Eukaryota</taxon>
        <taxon>Metazoa</taxon>
        <taxon>Cnidaria</taxon>
        <taxon>Anthozoa</taxon>
        <taxon>Hexacorallia</taxon>
        <taxon>Scleractinia</taxon>
        <taxon>Astrocoeniina</taxon>
        <taxon>Pocilloporidae</taxon>
        <taxon>Stylophora</taxon>
    </lineage>
</organism>
<keyword evidence="1 5" id="KW-0547">Nucleotide-binding</keyword>
<dbReference type="PANTHER" id="PTHR26392">
    <property type="entry name" value="MITOGEN-ACTIVATED PROTEIN KINASE KINASE KINASE 7-RELATED"/>
    <property type="match status" value="1"/>
</dbReference>
<accession>A0A2B4RPH5</accession>
<dbReference type="InterPro" id="IPR011009">
    <property type="entry name" value="Kinase-like_dom_sf"/>
</dbReference>
<dbReference type="InterPro" id="IPR027417">
    <property type="entry name" value="P-loop_NTPase"/>
</dbReference>
<dbReference type="PROSITE" id="PS00107">
    <property type="entry name" value="PROTEIN_KINASE_ATP"/>
    <property type="match status" value="1"/>
</dbReference>
<dbReference type="GO" id="GO:0004672">
    <property type="term" value="F:protein kinase activity"/>
    <property type="evidence" value="ECO:0007669"/>
    <property type="project" value="InterPro"/>
</dbReference>
<evidence type="ECO:0000256" key="3">
    <source>
        <dbReference type="PIRSR" id="PIRSR000615-1"/>
    </source>
</evidence>
<dbReference type="Pfam" id="PF00350">
    <property type="entry name" value="Dynamin_N"/>
    <property type="match status" value="1"/>
</dbReference>
<gene>
    <name evidence="7" type="ORF">AWC38_SpisGene17419</name>
</gene>
<sequence length="937" mass="109493">MSVRPRSESLLEVAQDLELLCVKEREVTDMERAKELREKRVAELRKTNGTLEKGYQRILDDIEQTRDRRRVPEEYYLKVKDYLKTTRAVSETEVNDFRKEAEACLRDLATERYTVLILGETSAGKSSLINLLLSERIMPTSIKQSTLTICEISYGVTEEAVLHLANRSKPSRVLTGDRFEKYKDYIQKPIEDENWCEKIEIKIPNPLLKLMPILSEWVRLYKGEDGCGITSESAIFVCNKWDEVEKQSNRNQEQDPERHIIDTLRKTIPELDEKFQIIKMSVLRAAEVKERFDVMGDDLHNLVNRLQRLLPLCIERKIEFFYFWISGQLCSLSDQLKGEMCNAKRNREQRLQARKVLDEKLSKLKEGNPIREIENAITSYVKQAQQKLASYLQTDEFKRSFCRWTENELPKTEEGQNFSKMKEAFSRCIEQRFENFLQDWESRVNFFTQAHAELEAQFNKGFLEFEREIRDIDRVLVGSDVDDFRPFEIRPGRMFSPLDPRMKKFLVMTGLILWPVLIPVGLAAGFISAPVLGVLAFGKHLKEQHQRSNCCLTMTDLSAEFLEDFITDKILSYVRDKFSEETNRIANIKRCHQQLITKYEQRCKDLTKSEDESREKEILEKYQPLYSNLKDMNENLMFDAIQNGIQVMYPSCQLDVRRLKYNEKERQAHLGAGTYGMVFKGRYSPPGHKRKDVAVKKIREHSDPSNVATFLKEAAMLKQLEHKHIVTFYGVGIDVQNRELVSLVLVFDLCIRSLDQQIFENDEYIPWKTASAAAGIMLWAKQILDALEFIHSKNVVHRDLKLANILISKRKHIKVADLGLATFKDKITGTMCGTPLYMAPEVMEGKLHSTKVDIYSFGLVMWEMWFGKRVFSELRREEFFRRIKDEHYRPQIPRNGNPPPAIWIELMTSSWQSDPSLRRTATECKDIIKTIRDQHVE</sequence>
<name>A0A2B4RPH5_STYPI</name>
<evidence type="ECO:0000256" key="2">
    <source>
        <dbReference type="ARBA" id="ARBA00022840"/>
    </source>
</evidence>
<dbReference type="GO" id="GO:0005524">
    <property type="term" value="F:ATP binding"/>
    <property type="evidence" value="ECO:0007669"/>
    <property type="project" value="UniProtKB-UniRule"/>
</dbReference>
<keyword evidence="7" id="KW-0675">Receptor</keyword>
<keyword evidence="2 5" id="KW-0067">ATP-binding</keyword>
<feature type="binding site" evidence="4">
    <location>
        <position position="804"/>
    </location>
    <ligand>
        <name>Mg(2+)</name>
        <dbReference type="ChEBI" id="CHEBI:18420"/>
    </ligand>
</feature>
<evidence type="ECO:0000256" key="5">
    <source>
        <dbReference type="PROSITE-ProRule" id="PRU10141"/>
    </source>
</evidence>
<evidence type="ECO:0000313" key="8">
    <source>
        <dbReference type="Proteomes" id="UP000225706"/>
    </source>
</evidence>
<keyword evidence="4" id="KW-0479">Metal-binding</keyword>
<dbReference type="InterPro" id="IPR008271">
    <property type="entry name" value="Ser/Thr_kinase_AS"/>
</dbReference>
<dbReference type="Gene3D" id="3.30.200.20">
    <property type="entry name" value="Phosphorylase Kinase, domain 1"/>
    <property type="match status" value="1"/>
</dbReference>
<dbReference type="PROSITE" id="PS00108">
    <property type="entry name" value="PROTEIN_KINASE_ST"/>
    <property type="match status" value="1"/>
</dbReference>
<evidence type="ECO:0000256" key="4">
    <source>
        <dbReference type="PIRSR" id="PIRSR000615-3"/>
    </source>
</evidence>
<feature type="active site" description="Proton acceptor" evidence="3">
    <location>
        <position position="799"/>
    </location>
</feature>
<keyword evidence="4" id="KW-0460">Magnesium</keyword>
<evidence type="ECO:0000259" key="6">
    <source>
        <dbReference type="PROSITE" id="PS50011"/>
    </source>
</evidence>
<dbReference type="OrthoDB" id="5981859at2759"/>
<dbReference type="InterPro" id="IPR017441">
    <property type="entry name" value="Protein_kinase_ATP_BS"/>
</dbReference>
<dbReference type="PANTHER" id="PTHR26392:SF92">
    <property type="entry name" value="PROTEIN KINASE DOMAIN-CONTAINING PROTEIN"/>
    <property type="match status" value="1"/>
</dbReference>
<evidence type="ECO:0000313" key="7">
    <source>
        <dbReference type="EMBL" id="PFX18228.1"/>
    </source>
</evidence>
<keyword evidence="7" id="KW-0808">Transferase</keyword>
<dbReference type="InterPro" id="IPR000719">
    <property type="entry name" value="Prot_kinase_dom"/>
</dbReference>
<reference evidence="8" key="1">
    <citation type="journal article" date="2017" name="bioRxiv">
        <title>Comparative analysis of the genomes of Stylophora pistillata and Acropora digitifera provides evidence for extensive differences between species of corals.</title>
        <authorList>
            <person name="Voolstra C.R."/>
            <person name="Li Y."/>
            <person name="Liew Y.J."/>
            <person name="Baumgarten S."/>
            <person name="Zoccola D."/>
            <person name="Flot J.-F."/>
            <person name="Tambutte S."/>
            <person name="Allemand D."/>
            <person name="Aranda M."/>
        </authorList>
    </citation>
    <scope>NUCLEOTIDE SEQUENCE [LARGE SCALE GENOMIC DNA]</scope>
</reference>
<evidence type="ECO:0000256" key="1">
    <source>
        <dbReference type="ARBA" id="ARBA00022741"/>
    </source>
</evidence>
<dbReference type="AlphaFoldDB" id="A0A2B4RPH5"/>
<feature type="binding site" evidence="4">
    <location>
        <position position="817"/>
    </location>
    <ligand>
        <name>Mg(2+)</name>
        <dbReference type="ChEBI" id="CHEBI:18420"/>
    </ligand>
</feature>
<dbReference type="GO" id="GO:0046872">
    <property type="term" value="F:metal ion binding"/>
    <property type="evidence" value="ECO:0007669"/>
    <property type="project" value="UniProtKB-KW"/>
</dbReference>
<dbReference type="SUPFAM" id="SSF52540">
    <property type="entry name" value="P-loop containing nucleoside triphosphate hydrolases"/>
    <property type="match status" value="1"/>
</dbReference>
<keyword evidence="7" id="KW-0418">Kinase</keyword>
<dbReference type="Gene3D" id="3.40.50.300">
    <property type="entry name" value="P-loop containing nucleotide triphosphate hydrolases"/>
    <property type="match status" value="1"/>
</dbReference>
<dbReference type="PROSITE" id="PS50011">
    <property type="entry name" value="PROTEIN_KINASE_DOM"/>
    <property type="match status" value="1"/>
</dbReference>
<dbReference type="SMART" id="SM00220">
    <property type="entry name" value="S_TKc"/>
    <property type="match status" value="1"/>
</dbReference>
<dbReference type="Proteomes" id="UP000225706">
    <property type="component" value="Unassembled WGS sequence"/>
</dbReference>
<dbReference type="Gene3D" id="1.10.510.10">
    <property type="entry name" value="Transferase(Phosphotransferase) domain 1"/>
    <property type="match status" value="1"/>
</dbReference>
<comment type="caution">
    <text evidence="7">The sequence shown here is derived from an EMBL/GenBank/DDBJ whole genome shotgun (WGS) entry which is preliminary data.</text>
</comment>
<feature type="domain" description="Protein kinase" evidence="6">
    <location>
        <begin position="664"/>
        <end position="937"/>
    </location>
</feature>
<protein>
    <submittedName>
        <fullName evidence="7">Putative serine/threonine-protein kinase/receptor</fullName>
    </submittedName>
</protein>
<proteinExistence type="predicted"/>
<dbReference type="SUPFAM" id="SSF56112">
    <property type="entry name" value="Protein kinase-like (PK-like)"/>
    <property type="match status" value="1"/>
</dbReference>
<keyword evidence="8" id="KW-1185">Reference proteome</keyword>
<dbReference type="EMBL" id="LSMT01000423">
    <property type="protein sequence ID" value="PFX18228.1"/>
    <property type="molecule type" value="Genomic_DNA"/>
</dbReference>